<dbReference type="InterPro" id="IPR003439">
    <property type="entry name" value="ABC_transporter-like_ATP-bd"/>
</dbReference>
<evidence type="ECO:0000259" key="11">
    <source>
        <dbReference type="PROSITE" id="PS50893"/>
    </source>
</evidence>
<proteinExistence type="predicted"/>
<evidence type="ECO:0000256" key="2">
    <source>
        <dbReference type="ARBA" id="ARBA00022448"/>
    </source>
</evidence>
<organism evidence="12 13">
    <name type="scientific">Mesorhizobium retamae</name>
    <dbReference type="NCBI Taxonomy" id="2912854"/>
    <lineage>
        <taxon>Bacteria</taxon>
        <taxon>Pseudomonadati</taxon>
        <taxon>Pseudomonadota</taxon>
        <taxon>Alphaproteobacteria</taxon>
        <taxon>Hyphomicrobiales</taxon>
        <taxon>Phyllobacteriaceae</taxon>
        <taxon>Mesorhizobium</taxon>
    </lineage>
</organism>
<feature type="transmembrane region" description="Helical" evidence="10">
    <location>
        <begin position="21"/>
        <end position="40"/>
    </location>
</feature>
<feature type="transmembrane region" description="Helical" evidence="10">
    <location>
        <begin position="173"/>
        <end position="193"/>
    </location>
</feature>
<dbReference type="PANTHER" id="PTHR43499">
    <property type="entry name" value="ABC TRANSPORTER I FAMILY MEMBER 1"/>
    <property type="match status" value="1"/>
</dbReference>
<keyword evidence="4" id="KW-0547">Nucleotide-binding</keyword>
<dbReference type="InterPro" id="IPR036640">
    <property type="entry name" value="ABC1_TM_sf"/>
</dbReference>
<evidence type="ECO:0000256" key="10">
    <source>
        <dbReference type="SAM" id="Phobius"/>
    </source>
</evidence>
<dbReference type="InterPro" id="IPR027417">
    <property type="entry name" value="P-loop_NTPase"/>
</dbReference>
<evidence type="ECO:0000256" key="9">
    <source>
        <dbReference type="ARBA" id="ARBA00023136"/>
    </source>
</evidence>
<keyword evidence="7" id="KW-1278">Translocase</keyword>
<keyword evidence="9 10" id="KW-0472">Membrane</keyword>
<evidence type="ECO:0000256" key="5">
    <source>
        <dbReference type="ARBA" id="ARBA00022748"/>
    </source>
</evidence>
<evidence type="ECO:0000256" key="7">
    <source>
        <dbReference type="ARBA" id="ARBA00022967"/>
    </source>
</evidence>
<keyword evidence="8 10" id="KW-1133">Transmembrane helix</keyword>
<dbReference type="Proteomes" id="UP001201701">
    <property type="component" value="Unassembled WGS sequence"/>
</dbReference>
<dbReference type="PANTHER" id="PTHR43499:SF1">
    <property type="entry name" value="ABC TRANSPORTER I FAMILY MEMBER 1"/>
    <property type="match status" value="1"/>
</dbReference>
<gene>
    <name evidence="12" type="ORF">L4923_05230</name>
</gene>
<dbReference type="SUPFAM" id="SSF52540">
    <property type="entry name" value="P-loop containing nucleoside triphosphate hydrolases"/>
    <property type="match status" value="1"/>
</dbReference>
<dbReference type="PROSITE" id="PS50893">
    <property type="entry name" value="ABC_TRANSPORTER_2"/>
    <property type="match status" value="1"/>
</dbReference>
<feature type="domain" description="ABC transporter" evidence="11">
    <location>
        <begin position="340"/>
        <end position="546"/>
    </location>
</feature>
<feature type="transmembrane region" description="Helical" evidence="10">
    <location>
        <begin position="252"/>
        <end position="275"/>
    </location>
</feature>
<keyword evidence="13" id="KW-1185">Reference proteome</keyword>
<feature type="transmembrane region" description="Helical" evidence="10">
    <location>
        <begin position="147"/>
        <end position="167"/>
    </location>
</feature>
<name>A0ABS9QCQ8_9HYPH</name>
<dbReference type="SUPFAM" id="SSF90123">
    <property type="entry name" value="ABC transporter transmembrane region"/>
    <property type="match status" value="1"/>
</dbReference>
<evidence type="ECO:0000256" key="4">
    <source>
        <dbReference type="ARBA" id="ARBA00022741"/>
    </source>
</evidence>
<keyword evidence="2" id="KW-0813">Transport</keyword>
<evidence type="ECO:0000313" key="12">
    <source>
        <dbReference type="EMBL" id="MCG7504419.1"/>
    </source>
</evidence>
<evidence type="ECO:0000256" key="3">
    <source>
        <dbReference type="ARBA" id="ARBA00022692"/>
    </source>
</evidence>
<evidence type="ECO:0000256" key="8">
    <source>
        <dbReference type="ARBA" id="ARBA00022989"/>
    </source>
</evidence>
<dbReference type="Gene3D" id="3.40.50.300">
    <property type="entry name" value="P-loop containing nucleotide triphosphate hydrolases"/>
    <property type="match status" value="1"/>
</dbReference>
<dbReference type="Pfam" id="PF00005">
    <property type="entry name" value="ABC_tran"/>
    <property type="match status" value="1"/>
</dbReference>
<protein>
    <submittedName>
        <fullName evidence="12">ATP-binding cassette domain-containing protein</fullName>
    </submittedName>
</protein>
<dbReference type="InterPro" id="IPR003593">
    <property type="entry name" value="AAA+_ATPase"/>
</dbReference>
<dbReference type="InterPro" id="IPR005895">
    <property type="entry name" value="ABC_transptr_haem_export_CcmA"/>
</dbReference>
<dbReference type="CDD" id="cd00267">
    <property type="entry name" value="ABC_ATPase"/>
    <property type="match status" value="1"/>
</dbReference>
<keyword evidence="3 10" id="KW-0812">Transmembrane</keyword>
<sequence>MSPLIPTEAGSESLGPRSSTPWWRLSAVLALAALFAGVLLTGVSAWFLGAVALAGAGGAAYTFNFHIPAALIRLFAMARTAAKYGERLVGHKAALLDQVSRRSMLFSAMAAAPKVRSAGWQLGDQDRLADFVDDVENLDFAKLRVQLPLLASACGLAFAVVATVFIAPMALVVILPILLAVAVCALRILPALTSNWHCVRLRKRAAGRRLGAGLAAVVPLQAERAWSEALTTSFVTLSRADARLLRSRHKMAAADTLIGLLGPICGSVVLGIAWLDGQRGEALLPAAFVAFAWLALGEAVQGISRILLARIKEGAASKQLRAWVPRILADTATTRRGARLRRLDIIALPRCTPDGRPLCATMDFALEAGRPTVLSGPSGSGKTSLLKQIAGWLEADGIGKFVGDSVQLTPSSRMELAFLGLHDAAVLSDSARENLFAPGATEAECWAALDMVELRERIQLAGGLEGWITQDALSLGEAHRLNLARAVLSRCPIVLLDEPGEHLDKEQAHRIVQRLIAHFQDRIVLISSHKAFAAGEKTREFKLDRLT</sequence>
<dbReference type="RefSeq" id="WP_239362585.1">
    <property type="nucleotide sequence ID" value="NZ_JAKREW010000003.1"/>
</dbReference>
<comment type="caution">
    <text evidence="12">The sequence shown here is derived from an EMBL/GenBank/DDBJ whole genome shotgun (WGS) entry which is preliminary data.</text>
</comment>
<reference evidence="12 13" key="1">
    <citation type="submission" date="2022-02" db="EMBL/GenBank/DDBJ databases">
        <title>Draft genome sequence of Mezorhizobium retamae strain IRAMC:0171 isolated from Retama raetam nodules.</title>
        <authorList>
            <person name="Bengaied R."/>
            <person name="Sbissi I."/>
            <person name="Huber K."/>
            <person name="Ghodbane F."/>
            <person name="Nouioui I."/>
            <person name="Tarhouni M."/>
            <person name="Gtari M."/>
        </authorList>
    </citation>
    <scope>NUCLEOTIDE SEQUENCE [LARGE SCALE GENOMIC DNA]</scope>
    <source>
        <strain evidence="12 13">IRAMC:0171</strain>
    </source>
</reference>
<dbReference type="GO" id="GO:0005524">
    <property type="term" value="F:ATP binding"/>
    <property type="evidence" value="ECO:0007669"/>
    <property type="project" value="UniProtKB-KW"/>
</dbReference>
<evidence type="ECO:0000313" key="13">
    <source>
        <dbReference type="Proteomes" id="UP001201701"/>
    </source>
</evidence>
<dbReference type="EMBL" id="JAKREW010000003">
    <property type="protein sequence ID" value="MCG7504419.1"/>
    <property type="molecule type" value="Genomic_DNA"/>
</dbReference>
<comment type="subcellular location">
    <subcellularLocation>
        <location evidence="1">Cell membrane</location>
        <topology evidence="1">Multi-pass membrane protein</topology>
    </subcellularLocation>
</comment>
<feature type="transmembrane region" description="Helical" evidence="10">
    <location>
        <begin position="46"/>
        <end position="67"/>
    </location>
</feature>
<dbReference type="SMART" id="SM00382">
    <property type="entry name" value="AAA"/>
    <property type="match status" value="1"/>
</dbReference>
<keyword evidence="5" id="KW-0201">Cytochrome c-type biogenesis</keyword>
<evidence type="ECO:0000256" key="6">
    <source>
        <dbReference type="ARBA" id="ARBA00022840"/>
    </source>
</evidence>
<keyword evidence="6 12" id="KW-0067">ATP-binding</keyword>
<evidence type="ECO:0000256" key="1">
    <source>
        <dbReference type="ARBA" id="ARBA00004651"/>
    </source>
</evidence>
<accession>A0ABS9QCQ8</accession>